<organism evidence="2 3">
    <name type="scientific">Antrihabitans spumae</name>
    <dbReference type="NCBI Taxonomy" id="3373370"/>
    <lineage>
        <taxon>Bacteria</taxon>
        <taxon>Bacillati</taxon>
        <taxon>Actinomycetota</taxon>
        <taxon>Actinomycetes</taxon>
        <taxon>Mycobacteriales</taxon>
        <taxon>Nocardiaceae</taxon>
        <taxon>Antrihabitans</taxon>
    </lineage>
</organism>
<protein>
    <submittedName>
        <fullName evidence="2">Cupin</fullName>
    </submittedName>
</protein>
<evidence type="ECO:0000313" key="4">
    <source>
        <dbReference type="Proteomes" id="UP001609219"/>
    </source>
</evidence>
<proteinExistence type="predicted"/>
<sequence length="168" mass="16798">MARKACESNSGGALCLHAITVTNCLAAAATTALTSTAAFSLCLTAGTAAATPSSGVTAQILGQVTIAGKDYILRQITIAPGGTTGWHFHDGTLYALITGGTLSHYKSDCSVDGIYNAGGTLVEPSGPGHVHIGNNSATTPLVLQVVYVNPAGSPLSEDAAAPSCELPK</sequence>
<dbReference type="EMBL" id="JBIMSN010000084">
    <property type="protein sequence ID" value="MFH5230651.1"/>
    <property type="molecule type" value="Genomic_DNA"/>
</dbReference>
<evidence type="ECO:0000313" key="3">
    <source>
        <dbReference type="Proteomes" id="UP001609176"/>
    </source>
</evidence>
<evidence type="ECO:0000313" key="1">
    <source>
        <dbReference type="EMBL" id="MFH5230651.1"/>
    </source>
</evidence>
<comment type="caution">
    <text evidence="2">The sequence shown here is derived from an EMBL/GenBank/DDBJ whole genome shotgun (WGS) entry which is preliminary data.</text>
</comment>
<dbReference type="EMBL" id="JBIMSP010000037">
    <property type="protein sequence ID" value="MFH5244167.1"/>
    <property type="molecule type" value="Genomic_DNA"/>
</dbReference>
<gene>
    <name evidence="2" type="ORF">ACHIPV_20135</name>
    <name evidence="1" type="ORF">ACHIRB_19070</name>
</gene>
<dbReference type="Gene3D" id="2.60.120.10">
    <property type="entry name" value="Jelly Rolls"/>
    <property type="match status" value="1"/>
</dbReference>
<dbReference type="Proteomes" id="UP001609219">
    <property type="component" value="Unassembled WGS sequence"/>
</dbReference>
<evidence type="ECO:0000313" key="2">
    <source>
        <dbReference type="EMBL" id="MFH5244167.1"/>
    </source>
</evidence>
<dbReference type="RefSeq" id="WP_395125538.1">
    <property type="nucleotide sequence ID" value="NZ_JBIMSN010000084.1"/>
</dbReference>
<dbReference type="Proteomes" id="UP001609176">
    <property type="component" value="Unassembled WGS sequence"/>
</dbReference>
<dbReference type="SUPFAM" id="SSF51182">
    <property type="entry name" value="RmlC-like cupins"/>
    <property type="match status" value="1"/>
</dbReference>
<keyword evidence="4" id="KW-1185">Reference proteome</keyword>
<dbReference type="InterPro" id="IPR011051">
    <property type="entry name" value="RmlC_Cupin_sf"/>
</dbReference>
<name>A0ABW7KNX5_9NOCA</name>
<accession>A0ABW7KNX5</accession>
<reference evidence="3 4" key="1">
    <citation type="submission" date="2024-10" db="EMBL/GenBank/DDBJ databases">
        <authorList>
            <person name="Riesco R."/>
        </authorList>
    </citation>
    <scope>NUCLEOTIDE SEQUENCE [LARGE SCALE GENOMIC DNA]</scope>
    <source>
        <strain evidence="2 3">NCIMB 15448</strain>
        <strain evidence="1 4">NCIMB 15450</strain>
    </source>
</reference>
<dbReference type="InterPro" id="IPR014710">
    <property type="entry name" value="RmlC-like_jellyroll"/>
</dbReference>